<evidence type="ECO:0000313" key="3">
    <source>
        <dbReference type="EMBL" id="KAA9340802.1"/>
    </source>
</evidence>
<evidence type="ECO:0000256" key="1">
    <source>
        <dbReference type="SAM" id="SignalP"/>
    </source>
</evidence>
<reference evidence="3 4" key="1">
    <citation type="submission" date="2019-09" db="EMBL/GenBank/DDBJ databases">
        <title>Genome sequence of Adhaeribacter sp. M2.</title>
        <authorList>
            <person name="Srinivasan S."/>
        </authorList>
    </citation>
    <scope>NUCLEOTIDE SEQUENCE [LARGE SCALE GENOMIC DNA]</scope>
    <source>
        <strain evidence="3 4">M2</strain>
    </source>
</reference>
<name>A0A5N1J2Q1_9BACT</name>
<proteinExistence type="predicted"/>
<gene>
    <name evidence="3" type="ORF">F0P94_05075</name>
</gene>
<protein>
    <recommendedName>
        <fullName evidence="2">5'-Nucleotidase C-terminal domain-containing protein</fullName>
    </recommendedName>
</protein>
<dbReference type="Proteomes" id="UP000326570">
    <property type="component" value="Unassembled WGS sequence"/>
</dbReference>
<dbReference type="InterPro" id="IPR008334">
    <property type="entry name" value="5'-Nucleotdase_C"/>
</dbReference>
<evidence type="ECO:0000313" key="4">
    <source>
        <dbReference type="Proteomes" id="UP000326570"/>
    </source>
</evidence>
<dbReference type="PRINTS" id="PR01607">
    <property type="entry name" value="APYRASEFAMLY"/>
</dbReference>
<dbReference type="Pfam" id="PF02872">
    <property type="entry name" value="5_nucleotid_C"/>
    <property type="match status" value="1"/>
</dbReference>
<dbReference type="AlphaFoldDB" id="A0A5N1J2Q1"/>
<dbReference type="InterPro" id="IPR036907">
    <property type="entry name" value="5'-Nucleotdase_C_sf"/>
</dbReference>
<feature type="domain" description="5'-Nucleotidase C-terminal" evidence="2">
    <location>
        <begin position="80"/>
        <end position="212"/>
    </location>
</feature>
<sequence length="277" mass="30107">MRVFPLRIVLLSLVLSLATACQRTWHPQPKLQKSLLGVSDKIAADPAAEKTIAPYRQQVTSRMAEVIGVAPQPLEKLPVESPVGNFVADLQRTQAEKITGRPVDIGLMTSGGIRTPLKQGNLTLGDVFELMPFENELLVITVTSPALQQLLNYATQPHIYKEAGKVISTSNVTYSIKNNQPQEVFIGGQPLDSIKTYTIALSDYLANGGDNLGFLKNPVKTEKTGALLRDIIVKEIRELTAQGKVVEAKVEGRVNVVNAAVPPTSPADSPLPKERKK</sequence>
<accession>A0A5N1J2Q1</accession>
<dbReference type="PANTHER" id="PTHR11575:SF24">
    <property type="entry name" value="5'-NUCLEOTIDASE"/>
    <property type="match status" value="1"/>
</dbReference>
<organism evidence="3 4">
    <name type="scientific">Adhaeribacter soli</name>
    <dbReference type="NCBI Taxonomy" id="2607655"/>
    <lineage>
        <taxon>Bacteria</taxon>
        <taxon>Pseudomonadati</taxon>
        <taxon>Bacteroidota</taxon>
        <taxon>Cytophagia</taxon>
        <taxon>Cytophagales</taxon>
        <taxon>Hymenobacteraceae</taxon>
        <taxon>Adhaeribacter</taxon>
    </lineage>
</organism>
<dbReference type="GO" id="GO:0009166">
    <property type="term" value="P:nucleotide catabolic process"/>
    <property type="evidence" value="ECO:0007669"/>
    <property type="project" value="InterPro"/>
</dbReference>
<dbReference type="EMBL" id="VTWT01000002">
    <property type="protein sequence ID" value="KAA9340802.1"/>
    <property type="molecule type" value="Genomic_DNA"/>
</dbReference>
<keyword evidence="4" id="KW-1185">Reference proteome</keyword>
<evidence type="ECO:0000259" key="2">
    <source>
        <dbReference type="Pfam" id="PF02872"/>
    </source>
</evidence>
<dbReference type="GO" id="GO:0016787">
    <property type="term" value="F:hydrolase activity"/>
    <property type="evidence" value="ECO:0007669"/>
    <property type="project" value="InterPro"/>
</dbReference>
<dbReference type="SUPFAM" id="SSF55816">
    <property type="entry name" value="5'-nucleotidase (syn. UDP-sugar hydrolase), C-terminal domain"/>
    <property type="match status" value="1"/>
</dbReference>
<dbReference type="RefSeq" id="WP_150902729.1">
    <property type="nucleotide sequence ID" value="NZ_VTWT01000002.1"/>
</dbReference>
<feature type="signal peptide" evidence="1">
    <location>
        <begin position="1"/>
        <end position="20"/>
    </location>
</feature>
<dbReference type="PANTHER" id="PTHR11575">
    <property type="entry name" value="5'-NUCLEOTIDASE-RELATED"/>
    <property type="match status" value="1"/>
</dbReference>
<keyword evidence="1" id="KW-0732">Signal</keyword>
<feature type="chain" id="PRO_5024925883" description="5'-Nucleotidase C-terminal domain-containing protein" evidence="1">
    <location>
        <begin position="21"/>
        <end position="277"/>
    </location>
</feature>
<dbReference type="PROSITE" id="PS51257">
    <property type="entry name" value="PROKAR_LIPOPROTEIN"/>
    <property type="match status" value="1"/>
</dbReference>
<dbReference type="Gene3D" id="3.90.780.10">
    <property type="entry name" value="5'-Nucleotidase, C-terminal domain"/>
    <property type="match status" value="1"/>
</dbReference>
<comment type="caution">
    <text evidence="3">The sequence shown here is derived from an EMBL/GenBank/DDBJ whole genome shotgun (WGS) entry which is preliminary data.</text>
</comment>
<dbReference type="InterPro" id="IPR006179">
    <property type="entry name" value="5_nucleotidase/apyrase"/>
</dbReference>